<keyword evidence="2" id="KW-0732">Signal</keyword>
<feature type="compositionally biased region" description="Low complexity" evidence="1">
    <location>
        <begin position="217"/>
        <end position="232"/>
    </location>
</feature>
<feature type="compositionally biased region" description="Low complexity" evidence="1">
    <location>
        <begin position="87"/>
        <end position="98"/>
    </location>
</feature>
<feature type="compositionally biased region" description="Low complexity" evidence="1">
    <location>
        <begin position="106"/>
        <end position="116"/>
    </location>
</feature>
<dbReference type="EMBL" id="BTCL01000005">
    <property type="protein sequence ID" value="GMK44916.1"/>
    <property type="molecule type" value="Genomic_DNA"/>
</dbReference>
<reference evidence="3 4" key="1">
    <citation type="submission" date="2023-05" db="EMBL/GenBank/DDBJ databases">
        <title>Draft genome of Paenibacillus sp. CCS26.</title>
        <authorList>
            <person name="Akita H."/>
            <person name="Shinto Y."/>
            <person name="Kimura Z."/>
        </authorList>
    </citation>
    <scope>NUCLEOTIDE SEQUENCE [LARGE SCALE GENOMIC DNA]</scope>
    <source>
        <strain evidence="3 4">CCS26</strain>
    </source>
</reference>
<comment type="caution">
    <text evidence="3">The sequence shown here is derived from an EMBL/GenBank/DDBJ whole genome shotgun (WGS) entry which is preliminary data.</text>
</comment>
<sequence length="232" mass="23458">MNNWKIALSAVAISVALAGCGSKSDESGTAANGTTGQAQQQQNQGQQGGFQGRAMMGTIGKIKSINGQTITIYKSSFQRPEGGGQPPQGDAAQGDAPNGNPPSGNPPQGDAGSAPQAGGGQNSGGGRQRNMENMFSDETMDITVTNATKIVSASFADGKMTETDKTLADLKADDIITVQLKDDTQEAESIRLGGFGGGGFGGGGRGGQFQNGGGAQNGQQADQQADQQTTTK</sequence>
<protein>
    <recommendedName>
        <fullName evidence="5">DUF5666 domain-containing protein</fullName>
    </recommendedName>
</protein>
<evidence type="ECO:0000313" key="3">
    <source>
        <dbReference type="EMBL" id="GMK44916.1"/>
    </source>
</evidence>
<organism evidence="3 4">
    <name type="scientific">Paenibacillus glycanilyticus</name>
    <dbReference type="NCBI Taxonomy" id="126569"/>
    <lineage>
        <taxon>Bacteria</taxon>
        <taxon>Bacillati</taxon>
        <taxon>Bacillota</taxon>
        <taxon>Bacilli</taxon>
        <taxon>Bacillales</taxon>
        <taxon>Paenibacillaceae</taxon>
        <taxon>Paenibacillus</taxon>
    </lineage>
</organism>
<feature type="signal peptide" evidence="2">
    <location>
        <begin position="1"/>
        <end position="18"/>
    </location>
</feature>
<dbReference type="PROSITE" id="PS51257">
    <property type="entry name" value="PROKAR_LIPOPROTEIN"/>
    <property type="match status" value="1"/>
</dbReference>
<keyword evidence="4" id="KW-1185">Reference proteome</keyword>
<evidence type="ECO:0008006" key="5">
    <source>
        <dbReference type="Google" id="ProtNLM"/>
    </source>
</evidence>
<evidence type="ECO:0000313" key="4">
    <source>
        <dbReference type="Proteomes" id="UP001285921"/>
    </source>
</evidence>
<name>A0ABQ6NII6_9BACL</name>
<dbReference type="Proteomes" id="UP001285921">
    <property type="component" value="Unassembled WGS sequence"/>
</dbReference>
<evidence type="ECO:0000256" key="1">
    <source>
        <dbReference type="SAM" id="MobiDB-lite"/>
    </source>
</evidence>
<feature type="chain" id="PRO_5046339331" description="DUF5666 domain-containing protein" evidence="2">
    <location>
        <begin position="19"/>
        <end position="232"/>
    </location>
</feature>
<accession>A0ABQ6NII6</accession>
<feature type="compositionally biased region" description="Low complexity" evidence="1">
    <location>
        <begin position="28"/>
        <end position="45"/>
    </location>
</feature>
<evidence type="ECO:0000256" key="2">
    <source>
        <dbReference type="SAM" id="SignalP"/>
    </source>
</evidence>
<dbReference type="RefSeq" id="WP_317979807.1">
    <property type="nucleotide sequence ID" value="NZ_BTCL01000005.1"/>
</dbReference>
<feature type="region of interest" description="Disordered" evidence="1">
    <location>
        <begin position="190"/>
        <end position="232"/>
    </location>
</feature>
<gene>
    <name evidence="3" type="ORF">PghCCS26_20440</name>
</gene>
<feature type="compositionally biased region" description="Gly residues" evidence="1">
    <location>
        <begin position="117"/>
        <end position="127"/>
    </location>
</feature>
<proteinExistence type="predicted"/>
<feature type="region of interest" description="Disordered" evidence="1">
    <location>
        <begin position="21"/>
        <end position="52"/>
    </location>
</feature>
<feature type="compositionally biased region" description="Gly residues" evidence="1">
    <location>
        <begin position="193"/>
        <end position="216"/>
    </location>
</feature>
<feature type="region of interest" description="Disordered" evidence="1">
    <location>
        <begin position="76"/>
        <end position="131"/>
    </location>
</feature>